<dbReference type="EMBL" id="JAJEQW010000016">
    <property type="protein sequence ID" value="MCC2243162.1"/>
    <property type="molecule type" value="Genomic_DNA"/>
</dbReference>
<dbReference type="Gene3D" id="3.40.350.10">
    <property type="entry name" value="Creatinase/prolidase N-terminal domain"/>
    <property type="match status" value="2"/>
</dbReference>
<dbReference type="InterPro" id="IPR033740">
    <property type="entry name" value="Pept_M24B"/>
</dbReference>
<dbReference type="InterPro" id="IPR050422">
    <property type="entry name" value="X-Pro_aminopeptidase_P"/>
</dbReference>
<dbReference type="InterPro" id="IPR029149">
    <property type="entry name" value="Creatin/AminoP/Spt16_N"/>
</dbReference>
<accession>A0AAW4WL71</accession>
<evidence type="ECO:0000313" key="8">
    <source>
        <dbReference type="Proteomes" id="UP001198893"/>
    </source>
</evidence>
<dbReference type="CDD" id="cd01085">
    <property type="entry name" value="APP"/>
    <property type="match status" value="1"/>
</dbReference>
<dbReference type="GO" id="GO:0046872">
    <property type="term" value="F:metal ion binding"/>
    <property type="evidence" value="ECO:0007669"/>
    <property type="project" value="UniProtKB-KW"/>
</dbReference>
<comment type="caution">
    <text evidence="7">The sequence shown here is derived from an EMBL/GenBank/DDBJ whole genome shotgun (WGS) entry which is preliminary data.</text>
</comment>
<evidence type="ECO:0000259" key="4">
    <source>
        <dbReference type="Pfam" id="PF00557"/>
    </source>
</evidence>
<dbReference type="PANTHER" id="PTHR43763:SF6">
    <property type="entry name" value="XAA-PRO AMINOPEPTIDASE 1"/>
    <property type="match status" value="1"/>
</dbReference>
<keyword evidence="7" id="KW-0645">Protease</keyword>
<dbReference type="Proteomes" id="UP001198893">
    <property type="component" value="Unassembled WGS sequence"/>
</dbReference>
<dbReference type="InterPro" id="IPR000994">
    <property type="entry name" value="Pept_M24"/>
</dbReference>
<dbReference type="InterPro" id="IPR000587">
    <property type="entry name" value="Creatinase_N"/>
</dbReference>
<dbReference type="Gene3D" id="3.90.230.10">
    <property type="entry name" value="Creatinase/methionine aminopeptidase superfamily"/>
    <property type="match status" value="1"/>
</dbReference>
<dbReference type="FunFam" id="3.90.230.10:FF:000009">
    <property type="entry name" value="xaa-Pro aminopeptidase 2"/>
    <property type="match status" value="1"/>
</dbReference>
<feature type="domain" description="Creatinase N-terminal" evidence="5">
    <location>
        <begin position="9"/>
        <end position="134"/>
    </location>
</feature>
<name>A0AAW4WL71_9FIRM</name>
<keyword evidence="2" id="KW-0479">Metal-binding</keyword>
<dbReference type="GO" id="GO:0070006">
    <property type="term" value="F:metalloaminopeptidase activity"/>
    <property type="evidence" value="ECO:0007669"/>
    <property type="project" value="InterPro"/>
</dbReference>
<dbReference type="SUPFAM" id="SSF53092">
    <property type="entry name" value="Creatinase/prolidase N-terminal domain"/>
    <property type="match status" value="1"/>
</dbReference>
<evidence type="ECO:0000256" key="3">
    <source>
        <dbReference type="ARBA" id="ARBA00022801"/>
    </source>
</evidence>
<comment type="similarity">
    <text evidence="1">Belongs to the peptidase M24B family.</text>
</comment>
<evidence type="ECO:0000259" key="6">
    <source>
        <dbReference type="Pfam" id="PF16188"/>
    </source>
</evidence>
<proteinExistence type="inferred from homology"/>
<dbReference type="Pfam" id="PF16189">
    <property type="entry name" value="Creatinase_N_2"/>
    <property type="match status" value="1"/>
</dbReference>
<dbReference type="AlphaFoldDB" id="A0AAW4WL71"/>
<dbReference type="InterPro" id="IPR036005">
    <property type="entry name" value="Creatinase/aminopeptidase-like"/>
</dbReference>
<dbReference type="Pfam" id="PF16188">
    <property type="entry name" value="Peptidase_M24_C"/>
    <property type="match status" value="1"/>
</dbReference>
<organism evidence="7 8">
    <name type="scientific">Roseburia amylophila</name>
    <dbReference type="NCBI Taxonomy" id="2981794"/>
    <lineage>
        <taxon>Bacteria</taxon>
        <taxon>Bacillati</taxon>
        <taxon>Bacillota</taxon>
        <taxon>Clostridia</taxon>
        <taxon>Lachnospirales</taxon>
        <taxon>Lachnospiraceae</taxon>
        <taxon>Roseburia</taxon>
    </lineage>
</organism>
<keyword evidence="7" id="KW-0031">Aminopeptidase</keyword>
<protein>
    <submittedName>
        <fullName evidence="7">Aminopeptidase P family protein</fullName>
    </submittedName>
</protein>
<dbReference type="SUPFAM" id="SSF55920">
    <property type="entry name" value="Creatinase/aminopeptidase"/>
    <property type="match status" value="1"/>
</dbReference>
<dbReference type="PANTHER" id="PTHR43763">
    <property type="entry name" value="XAA-PRO AMINOPEPTIDASE 1"/>
    <property type="match status" value="1"/>
</dbReference>
<evidence type="ECO:0000256" key="2">
    <source>
        <dbReference type="ARBA" id="ARBA00022723"/>
    </source>
</evidence>
<evidence type="ECO:0000313" key="7">
    <source>
        <dbReference type="EMBL" id="MCC2243162.1"/>
    </source>
</evidence>
<keyword evidence="3" id="KW-0378">Hydrolase</keyword>
<feature type="domain" description="Peptidase M24" evidence="4">
    <location>
        <begin position="312"/>
        <end position="526"/>
    </location>
</feature>
<reference evidence="7" key="1">
    <citation type="submission" date="2021-10" db="EMBL/GenBank/DDBJ databases">
        <title>Anaerobic single-cell dispensing facilitates the cultivation of human gut bacteria.</title>
        <authorList>
            <person name="Afrizal A."/>
        </authorList>
    </citation>
    <scope>NUCLEOTIDE SEQUENCE</scope>
    <source>
        <strain evidence="7">CLA-AA-H204</strain>
    </source>
</reference>
<evidence type="ECO:0000259" key="5">
    <source>
        <dbReference type="Pfam" id="PF01321"/>
    </source>
</evidence>
<dbReference type="InterPro" id="IPR032416">
    <property type="entry name" value="Peptidase_M24_C"/>
</dbReference>
<gene>
    <name evidence="7" type="ORF">LKD47_12820</name>
</gene>
<feature type="domain" description="Peptidase M24 C-terminal" evidence="6">
    <location>
        <begin position="535"/>
        <end position="591"/>
    </location>
</feature>
<sequence>MDLKEKLMELRQKMKEYGMAAYLIVSDDFHASEYVGEYFKCREYISGFNGSAGTLVITGDMAGLWTDGRYFIQAEEQLAGTGIMLFRSGQPGVVDIGTFLAEKMEAGTVLGFDGRTVSTGMAKSLKEKLREKKITFAPDRDVVGEIWVNRPALSCDPIWELGVEYAGESRKDKVAGVRKTMVDCKADYFLIPSLDEIAWLFNIRGNDIAYNPVALSYVLIAPDEIRWYVNEKSVPADLKERLSAEKIFIYKYEQIYADIKEIPADKSILIDESMTNYALYDAIPKEAHKVKKNSPIELMKAVKNATEMEHERLAHKKDGIALTKLIYWLKHVEDKRQITELAVCDKLEEFRRQGEGYLGQSFAPIAAYGAHGAIVHYEPDGKSNIPLDNKSFLLLDTGGQYLDGTTDVTRTIALGALSSEEKKHYTAVLRGNLNLSDAKFKYGCTGVNLDYLAREPLWHMGLDYNHGTGHGVGYLLNVHEGPNAFRYRERYGTGTVMEEGMITSDEPGLYLEGKYGIRLENLLLCKKAEKTEYGQFMEFETLTVAPFDLEAIDWEELDSREKALLRKYQQYVYDTIADFLSEEEKTWLKEQIPA</sequence>
<dbReference type="Pfam" id="PF00557">
    <property type="entry name" value="Peptidase_M24"/>
    <property type="match status" value="1"/>
</dbReference>
<evidence type="ECO:0000256" key="1">
    <source>
        <dbReference type="ARBA" id="ARBA00008766"/>
    </source>
</evidence>
<dbReference type="Pfam" id="PF01321">
    <property type="entry name" value="Creatinase_N"/>
    <property type="match status" value="1"/>
</dbReference>
<dbReference type="GO" id="GO:0005737">
    <property type="term" value="C:cytoplasm"/>
    <property type="evidence" value="ECO:0007669"/>
    <property type="project" value="UniProtKB-ARBA"/>
</dbReference>